<dbReference type="GO" id="GO:0006281">
    <property type="term" value="P:DNA repair"/>
    <property type="evidence" value="ECO:0007669"/>
    <property type="project" value="InterPro"/>
</dbReference>
<dbReference type="InterPro" id="IPR012310">
    <property type="entry name" value="DNA_ligase_ATP-dep_cent"/>
</dbReference>
<evidence type="ECO:0000259" key="4">
    <source>
        <dbReference type="Pfam" id="PF01068"/>
    </source>
</evidence>
<reference evidence="5 6" key="1">
    <citation type="journal article" date="2017" name="Curr. Biol.">
        <title>Genome architecture and evolution of a unichromosomal asexual nematode.</title>
        <authorList>
            <person name="Fradin H."/>
            <person name="Zegar C."/>
            <person name="Gutwein M."/>
            <person name="Lucas J."/>
            <person name="Kovtun M."/>
            <person name="Corcoran D."/>
            <person name="Baugh L.R."/>
            <person name="Kiontke K."/>
            <person name="Gunsalus K."/>
            <person name="Fitch D.H."/>
            <person name="Piano F."/>
        </authorList>
    </citation>
    <scope>NUCLEOTIDE SEQUENCE [LARGE SCALE GENOMIC DNA]</scope>
    <source>
        <strain evidence="5">PF1309</strain>
    </source>
</reference>
<keyword evidence="2" id="KW-0436">Ligase</keyword>
<dbReference type="PANTHER" id="PTHR45674">
    <property type="entry name" value="DNA LIGASE 1/3 FAMILY MEMBER"/>
    <property type="match status" value="1"/>
</dbReference>
<evidence type="ECO:0000256" key="3">
    <source>
        <dbReference type="SAM" id="MobiDB-lite"/>
    </source>
</evidence>
<dbReference type="GO" id="GO:0006310">
    <property type="term" value="P:DNA recombination"/>
    <property type="evidence" value="ECO:0007669"/>
    <property type="project" value="InterPro"/>
</dbReference>
<protein>
    <recommendedName>
        <fullName evidence="4">ATP-dependent DNA ligase family profile domain-containing protein</fullName>
    </recommendedName>
</protein>
<dbReference type="Gene3D" id="3.30.1490.70">
    <property type="match status" value="1"/>
</dbReference>
<evidence type="ECO:0000313" key="6">
    <source>
        <dbReference type="Proteomes" id="UP000218231"/>
    </source>
</evidence>
<dbReference type="OrthoDB" id="151490at2759"/>
<feature type="domain" description="ATP-dependent DNA ligase family profile" evidence="4">
    <location>
        <begin position="142"/>
        <end position="266"/>
    </location>
</feature>
<dbReference type="CDD" id="cd07906">
    <property type="entry name" value="Adenylation_DNA_ligase_LigD_LigC"/>
    <property type="match status" value="1"/>
</dbReference>
<dbReference type="Pfam" id="PF01068">
    <property type="entry name" value="DNA_ligase_A_M"/>
    <property type="match status" value="1"/>
</dbReference>
<gene>
    <name evidence="5" type="ORF">WR25_09695</name>
</gene>
<evidence type="ECO:0000256" key="2">
    <source>
        <dbReference type="ARBA" id="ARBA00022598"/>
    </source>
</evidence>
<keyword evidence="6" id="KW-1185">Reference proteome</keyword>
<comment type="similarity">
    <text evidence="1">Belongs to the ATP-dependent DNA ligase family.</text>
</comment>
<comment type="caution">
    <text evidence="5">The sequence shown here is derived from an EMBL/GenBank/DDBJ whole genome shotgun (WGS) entry which is preliminary data.</text>
</comment>
<evidence type="ECO:0000313" key="5">
    <source>
        <dbReference type="EMBL" id="PAV93141.1"/>
    </source>
</evidence>
<sequence>MLWDRGTWAPVAGKSAKDIDKGHLHFVLDGERMQGEWLLIRLKPRGKEKRENWLLRKIDDAHAGGTDTLVEEGLTSVATGRTMAEIADGKSSPAPRGRGTARAAGGGGAAPRATRAKKGKKAKLPAFQNPQLCTLVDSVPAGTGWLHEMKYDGYRALVAVADGAARVYTRNGLDWTDKFGGIAEAAAALPVSSALIDGEIVAFKDGKPDFSTLKDAIGAGGAMTLFAFDLLSLDGEDVTGLTTVERKERLRGIVGDDGHLQFSEHVLGSGEQFAPTRPIPAAATGRG</sequence>
<evidence type="ECO:0000256" key="1">
    <source>
        <dbReference type="ARBA" id="ARBA00007572"/>
    </source>
</evidence>
<dbReference type="PANTHER" id="PTHR45674:SF4">
    <property type="entry name" value="DNA LIGASE 1"/>
    <property type="match status" value="1"/>
</dbReference>
<organism evidence="5 6">
    <name type="scientific">Diploscapter pachys</name>
    <dbReference type="NCBI Taxonomy" id="2018661"/>
    <lineage>
        <taxon>Eukaryota</taxon>
        <taxon>Metazoa</taxon>
        <taxon>Ecdysozoa</taxon>
        <taxon>Nematoda</taxon>
        <taxon>Chromadorea</taxon>
        <taxon>Rhabditida</taxon>
        <taxon>Rhabditina</taxon>
        <taxon>Rhabditomorpha</taxon>
        <taxon>Rhabditoidea</taxon>
        <taxon>Rhabditidae</taxon>
        <taxon>Diploscapter</taxon>
    </lineage>
</organism>
<proteinExistence type="inferred from homology"/>
<dbReference type="Proteomes" id="UP000218231">
    <property type="component" value="Unassembled WGS sequence"/>
</dbReference>
<dbReference type="GO" id="GO:0005524">
    <property type="term" value="F:ATP binding"/>
    <property type="evidence" value="ECO:0007669"/>
    <property type="project" value="InterPro"/>
</dbReference>
<dbReference type="STRING" id="2018661.A0A2A2M3N4"/>
<dbReference type="InterPro" id="IPR050191">
    <property type="entry name" value="ATP-dep_DNA_ligase"/>
</dbReference>
<dbReference type="EMBL" id="LIAE01005687">
    <property type="protein sequence ID" value="PAV93141.1"/>
    <property type="molecule type" value="Genomic_DNA"/>
</dbReference>
<dbReference type="AlphaFoldDB" id="A0A2A2M3N4"/>
<dbReference type="GO" id="GO:0003910">
    <property type="term" value="F:DNA ligase (ATP) activity"/>
    <property type="evidence" value="ECO:0007669"/>
    <property type="project" value="InterPro"/>
</dbReference>
<feature type="region of interest" description="Disordered" evidence="3">
    <location>
        <begin position="87"/>
        <end position="122"/>
    </location>
</feature>
<dbReference type="Gene3D" id="3.30.470.30">
    <property type="entry name" value="DNA ligase/mRNA capping enzyme"/>
    <property type="match status" value="1"/>
</dbReference>
<accession>A0A2A2M3N4</accession>
<name>A0A2A2M3N4_9BILA</name>
<feature type="compositionally biased region" description="Low complexity" evidence="3">
    <location>
        <begin position="94"/>
        <end position="103"/>
    </location>
</feature>
<dbReference type="SUPFAM" id="SSF56091">
    <property type="entry name" value="DNA ligase/mRNA capping enzyme, catalytic domain"/>
    <property type="match status" value="1"/>
</dbReference>